<dbReference type="SUPFAM" id="SSF53223">
    <property type="entry name" value="Aminoacid dehydrogenase-like, N-terminal domain"/>
    <property type="match status" value="1"/>
</dbReference>
<dbReference type="SUPFAM" id="SSF51735">
    <property type="entry name" value="NAD(P)-binding Rossmann-fold domains"/>
    <property type="match status" value="1"/>
</dbReference>
<sequence length="406" mass="43423">MNAFENALTQLERAAQVADVSERIIRRLRQPQRFVEAALPVMMDSGEEKIFTGYRAQYNNARGPYKGGIRYHQQVDTEEVKALGLWMAIKCAVANIPMGGGKGGVIVNPKELSVGELERLSRAFARAFKDVLGPTIDVPAPDVYTTPQIMAWMADEYVKLTGDPKGRATFTGKPVADGGSLGRDTATAQGGWYVLEAFMKKMKSGPGLRIAIQGFGNAGSVFARIAGKNGHTVIAVSDSSGGIYAPGGLSIAAVEKHKNKTGKLAGFPGAKAITNAQLLELETDVLVPAALENQITGENAPRIRARTILELANGPTTPEADGILAKRNVIVLPDVLANSGGVTVSYFEWVQNMKGETWTAARVDEMLRKTIQAAFEAVHAFAAGHRVPHRTAAFAVAVRRIAEATA</sequence>
<evidence type="ECO:0000256" key="3">
    <source>
        <dbReference type="PIRNR" id="PIRNR000185"/>
    </source>
</evidence>
<dbReference type="GO" id="GO:0004352">
    <property type="term" value="F:glutamate dehydrogenase (NAD+) activity"/>
    <property type="evidence" value="ECO:0007669"/>
    <property type="project" value="TreeGrafter"/>
</dbReference>
<dbReference type="EMBL" id="MHKM01000007">
    <property type="protein sequence ID" value="OGY91952.1"/>
    <property type="molecule type" value="Genomic_DNA"/>
</dbReference>
<dbReference type="PANTHER" id="PTHR11606:SF13">
    <property type="entry name" value="GLUTAMATE DEHYDROGENASE 1, MITOCHONDRIAL"/>
    <property type="match status" value="1"/>
</dbReference>
<evidence type="ECO:0000256" key="2">
    <source>
        <dbReference type="ARBA" id="ARBA00023002"/>
    </source>
</evidence>
<feature type="domain" description="Glutamate/phenylalanine/leucine/valine/L-tryptophan dehydrogenase C-terminal" evidence="8">
    <location>
        <begin position="180"/>
        <end position="404"/>
    </location>
</feature>
<comment type="caution">
    <text evidence="9">The sequence shown here is derived from an EMBL/GenBank/DDBJ whole genome shotgun (WGS) entry which is preliminary data.</text>
</comment>
<feature type="binding site" evidence="5">
    <location>
        <position position="66"/>
    </location>
    <ligand>
        <name>substrate</name>
    </ligand>
</feature>
<dbReference type="Pfam" id="PF02812">
    <property type="entry name" value="ELFV_dehydrog_N"/>
    <property type="match status" value="1"/>
</dbReference>
<dbReference type="InterPro" id="IPR036291">
    <property type="entry name" value="NAD(P)-bd_dom_sf"/>
</dbReference>
<dbReference type="InterPro" id="IPR006095">
    <property type="entry name" value="Glu/Leu/Phe/Val/Trp_DH"/>
</dbReference>
<dbReference type="GO" id="GO:0000166">
    <property type="term" value="F:nucleotide binding"/>
    <property type="evidence" value="ECO:0007669"/>
    <property type="project" value="UniProtKB-KW"/>
</dbReference>
<dbReference type="PRINTS" id="PR00082">
    <property type="entry name" value="GLFDHDRGNASE"/>
</dbReference>
<gene>
    <name evidence="9" type="ORF">A3B30_01775</name>
</gene>
<dbReference type="PROSITE" id="PS00074">
    <property type="entry name" value="GLFV_DEHYDROGENASE"/>
    <property type="match status" value="1"/>
</dbReference>
<name>A0A1G2BSC5_9BACT</name>
<dbReference type="PIRSF" id="PIRSF000185">
    <property type="entry name" value="Glu_DH"/>
    <property type="match status" value="1"/>
</dbReference>
<feature type="binding site" evidence="5">
    <location>
        <position position="90"/>
    </location>
    <ligand>
        <name>substrate</name>
    </ligand>
</feature>
<dbReference type="Pfam" id="PF00208">
    <property type="entry name" value="ELFV_dehydrog"/>
    <property type="match status" value="1"/>
</dbReference>
<dbReference type="PANTHER" id="PTHR11606">
    <property type="entry name" value="GLUTAMATE DEHYDROGENASE"/>
    <property type="match status" value="1"/>
</dbReference>
<dbReference type="GO" id="GO:0006538">
    <property type="term" value="P:L-glutamate catabolic process"/>
    <property type="evidence" value="ECO:0007669"/>
    <property type="project" value="TreeGrafter"/>
</dbReference>
<dbReference type="SMART" id="SM00839">
    <property type="entry name" value="ELFV_dehydrog"/>
    <property type="match status" value="1"/>
</dbReference>
<evidence type="ECO:0000313" key="10">
    <source>
        <dbReference type="Proteomes" id="UP000178248"/>
    </source>
</evidence>
<dbReference type="Gene3D" id="3.40.50.10860">
    <property type="entry name" value="Leucine Dehydrogenase, chain A, domain 1"/>
    <property type="match status" value="1"/>
</dbReference>
<dbReference type="InterPro" id="IPR033922">
    <property type="entry name" value="NAD_bind_Glu_DH"/>
</dbReference>
<feature type="binding site" evidence="5">
    <location>
        <position position="187"/>
    </location>
    <ligand>
        <name>NAD(+)</name>
        <dbReference type="ChEBI" id="CHEBI:57540"/>
    </ligand>
</feature>
<dbReference type="AlphaFoldDB" id="A0A1G2BSC5"/>
<evidence type="ECO:0000256" key="5">
    <source>
        <dbReference type="PIRSR" id="PIRSR000185-2"/>
    </source>
</evidence>
<comment type="similarity">
    <text evidence="1 3 7">Belongs to the Glu/Leu/Phe/Val dehydrogenases family.</text>
</comment>
<keyword evidence="2 3" id="KW-0560">Oxidoreductase</keyword>
<protein>
    <recommendedName>
        <fullName evidence="3">Glutamate dehydrogenase</fullName>
    </recommendedName>
</protein>
<dbReference type="InterPro" id="IPR014362">
    <property type="entry name" value="Glu_DH"/>
</dbReference>
<keyword evidence="5" id="KW-0547">Nucleotide-binding</keyword>
<feature type="binding site" evidence="5">
    <location>
        <position position="345"/>
    </location>
    <ligand>
        <name>substrate</name>
    </ligand>
</feature>
<keyword evidence="5" id="KW-0520">NAD</keyword>
<dbReference type="InterPro" id="IPR033524">
    <property type="entry name" value="Glu/Leu/Phe/Val_DH_AS"/>
</dbReference>
<evidence type="ECO:0000256" key="7">
    <source>
        <dbReference type="RuleBase" id="RU004417"/>
    </source>
</evidence>
<dbReference type="STRING" id="1798551.A3B30_01775"/>
<organism evidence="9 10">
    <name type="scientific">Candidatus Komeilibacteria bacterium RIFCSPLOWO2_01_FULL_52_15</name>
    <dbReference type="NCBI Taxonomy" id="1798551"/>
    <lineage>
        <taxon>Bacteria</taxon>
        <taxon>Candidatus Komeiliibacteriota</taxon>
    </lineage>
</organism>
<evidence type="ECO:0000259" key="8">
    <source>
        <dbReference type="SMART" id="SM00839"/>
    </source>
</evidence>
<evidence type="ECO:0000256" key="1">
    <source>
        <dbReference type="ARBA" id="ARBA00006382"/>
    </source>
</evidence>
<dbReference type="Proteomes" id="UP000178248">
    <property type="component" value="Unassembled WGS sequence"/>
</dbReference>
<reference evidence="9 10" key="1">
    <citation type="journal article" date="2016" name="Nat. Commun.">
        <title>Thousands of microbial genomes shed light on interconnected biogeochemical processes in an aquifer system.</title>
        <authorList>
            <person name="Anantharaman K."/>
            <person name="Brown C.T."/>
            <person name="Hug L.A."/>
            <person name="Sharon I."/>
            <person name="Castelle C.J."/>
            <person name="Probst A.J."/>
            <person name="Thomas B.C."/>
            <person name="Singh A."/>
            <person name="Wilkins M.J."/>
            <person name="Karaoz U."/>
            <person name="Brodie E.L."/>
            <person name="Williams K.H."/>
            <person name="Hubbard S.S."/>
            <person name="Banfield J.F."/>
        </authorList>
    </citation>
    <scope>NUCLEOTIDE SEQUENCE [LARGE SCALE GENOMIC DNA]</scope>
</reference>
<accession>A0A1G2BSC5</accession>
<feature type="site" description="Important for catalysis" evidence="6">
    <location>
        <position position="142"/>
    </location>
</feature>
<dbReference type="CDD" id="cd01076">
    <property type="entry name" value="NAD_bind_1_Glu_DH"/>
    <property type="match status" value="1"/>
</dbReference>
<dbReference type="InterPro" id="IPR046346">
    <property type="entry name" value="Aminoacid_DH-like_N_sf"/>
</dbReference>
<evidence type="ECO:0000256" key="4">
    <source>
        <dbReference type="PIRSR" id="PIRSR000185-1"/>
    </source>
</evidence>
<dbReference type="InterPro" id="IPR006096">
    <property type="entry name" value="Glu/Leu/Phe/Val/Trp_DH_C"/>
</dbReference>
<evidence type="ECO:0000256" key="6">
    <source>
        <dbReference type="PIRSR" id="PIRSR000185-3"/>
    </source>
</evidence>
<evidence type="ECO:0000313" key="9">
    <source>
        <dbReference type="EMBL" id="OGY91952.1"/>
    </source>
</evidence>
<feature type="active site" description="Proton donor" evidence="4">
    <location>
        <position position="102"/>
    </location>
</feature>
<dbReference type="InterPro" id="IPR006097">
    <property type="entry name" value="Glu/Leu/Phe/Val/Trp_DH_dimer"/>
</dbReference>
<feature type="binding site" evidence="5">
    <location>
        <position position="217"/>
    </location>
    <ligand>
        <name>NAD(+)</name>
        <dbReference type="ChEBI" id="CHEBI:57540"/>
    </ligand>
</feature>
<proteinExistence type="inferred from homology"/>
<dbReference type="Gene3D" id="3.40.50.720">
    <property type="entry name" value="NAD(P)-binding Rossmann-like Domain"/>
    <property type="match status" value="1"/>
</dbReference>